<protein>
    <submittedName>
        <fullName evidence="1">Uncharacterized protein</fullName>
    </submittedName>
</protein>
<keyword evidence="2" id="KW-1185">Reference proteome</keyword>
<organism evidence="1 2">
    <name type="scientific">Eumeta variegata</name>
    <name type="common">Bagworm moth</name>
    <name type="synonym">Eumeta japonica</name>
    <dbReference type="NCBI Taxonomy" id="151549"/>
    <lineage>
        <taxon>Eukaryota</taxon>
        <taxon>Metazoa</taxon>
        <taxon>Ecdysozoa</taxon>
        <taxon>Arthropoda</taxon>
        <taxon>Hexapoda</taxon>
        <taxon>Insecta</taxon>
        <taxon>Pterygota</taxon>
        <taxon>Neoptera</taxon>
        <taxon>Endopterygota</taxon>
        <taxon>Lepidoptera</taxon>
        <taxon>Glossata</taxon>
        <taxon>Ditrysia</taxon>
        <taxon>Tineoidea</taxon>
        <taxon>Psychidae</taxon>
        <taxon>Oiketicinae</taxon>
        <taxon>Eumeta</taxon>
    </lineage>
</organism>
<reference evidence="1 2" key="1">
    <citation type="journal article" date="2019" name="Commun. Biol.">
        <title>The bagworm genome reveals a unique fibroin gene that provides high tensile strength.</title>
        <authorList>
            <person name="Kono N."/>
            <person name="Nakamura H."/>
            <person name="Ohtoshi R."/>
            <person name="Tomita M."/>
            <person name="Numata K."/>
            <person name="Arakawa K."/>
        </authorList>
    </citation>
    <scope>NUCLEOTIDE SEQUENCE [LARGE SCALE GENOMIC DNA]</scope>
</reference>
<dbReference type="AlphaFoldDB" id="A0A4C1ZI45"/>
<evidence type="ECO:0000313" key="1">
    <source>
        <dbReference type="EMBL" id="GBP87102.1"/>
    </source>
</evidence>
<name>A0A4C1ZI45_EUMVA</name>
<sequence>MALHVKKLFKFPFRPTSANRRVHAPQIAAIMCATCQLYACNRKHTVRRTSPLPILNILLNTTSVGTSAPRSLATTDIDLNLVDFDFDLLPPFNLGTTLLSLIITGKKPPSKYFLKTKAFKCIDQIGRMEEFQGQNLRRKS</sequence>
<proteinExistence type="predicted"/>
<comment type="caution">
    <text evidence="1">The sequence shown here is derived from an EMBL/GenBank/DDBJ whole genome shotgun (WGS) entry which is preliminary data.</text>
</comment>
<dbReference type="EMBL" id="BGZK01001835">
    <property type="protein sequence ID" value="GBP87102.1"/>
    <property type="molecule type" value="Genomic_DNA"/>
</dbReference>
<dbReference type="Proteomes" id="UP000299102">
    <property type="component" value="Unassembled WGS sequence"/>
</dbReference>
<evidence type="ECO:0000313" key="2">
    <source>
        <dbReference type="Proteomes" id="UP000299102"/>
    </source>
</evidence>
<gene>
    <name evidence="1" type="ORF">EVAR_66436_1</name>
</gene>
<accession>A0A4C1ZI45</accession>